<reference evidence="3" key="1">
    <citation type="submission" date="2021-10" db="EMBL/GenBank/DDBJ databases">
        <title>Tamlana sargassums sp. nov., and Tamlana laminarinivorans sp. nov., two new bacteria isolated from the brown alga.</title>
        <authorList>
            <person name="Li J."/>
        </authorList>
    </citation>
    <scope>NUCLEOTIDE SEQUENCE</scope>
    <source>
        <strain evidence="3">PT2-4</strain>
    </source>
</reference>
<feature type="chain" id="PRO_5040772311" evidence="1">
    <location>
        <begin position="21"/>
        <end position="306"/>
    </location>
</feature>
<dbReference type="Proteomes" id="UP001139199">
    <property type="component" value="Unassembled WGS sequence"/>
</dbReference>
<accession>A0A9X1HZ50</accession>
<feature type="domain" description="YHYH" evidence="2">
    <location>
        <begin position="142"/>
        <end position="246"/>
    </location>
</feature>
<dbReference type="PANTHER" id="PTHR30289">
    <property type="entry name" value="UNCHARACTERIZED PROTEIN YBCL-RELATED"/>
    <property type="match status" value="1"/>
</dbReference>
<keyword evidence="4" id="KW-1185">Reference proteome</keyword>
<dbReference type="AlphaFoldDB" id="A0A9X1HZ50"/>
<dbReference type="Pfam" id="PF14240">
    <property type="entry name" value="YHYH"/>
    <property type="match status" value="1"/>
</dbReference>
<evidence type="ECO:0000313" key="4">
    <source>
        <dbReference type="Proteomes" id="UP001139199"/>
    </source>
</evidence>
<proteinExistence type="predicted"/>
<dbReference type="InterPro" id="IPR025924">
    <property type="entry name" value="YHYH_dom"/>
</dbReference>
<dbReference type="EMBL" id="JAJAPW010000001">
    <property type="protein sequence ID" value="MCB4797302.1"/>
    <property type="molecule type" value="Genomic_DNA"/>
</dbReference>
<sequence>MRKLFITTIALLAIILNACSGDSSSSSSSIEETEGVSVTAVVQEYFKDANGVTVSVDEEAGVITITSSTGLPDHKTPYYDVYEKQHELYEDFPTYYVTDGILENFYIDQIADRIFSYDEDGNYIITYAANDNDEIGAIKYVMEIPTNPTEAAIKEETDLAAIGMVLNGVPFFNNYNQSSVPLGGADVSTLDSAGGHPGALADYHYHVGANPGIYADENPEIEYGTLIDENQLVGFMRDGFPLYGQQDQDGEYPDDLDEYGGHFGVTEHFPDGIYHYHASTEDYLDAGWYVLKSGKYYGTPGTFTSN</sequence>
<organism evidence="3 4">
    <name type="scientific">Neotamlana laminarinivorans</name>
    <dbReference type="NCBI Taxonomy" id="2883124"/>
    <lineage>
        <taxon>Bacteria</taxon>
        <taxon>Pseudomonadati</taxon>
        <taxon>Bacteroidota</taxon>
        <taxon>Flavobacteriia</taxon>
        <taxon>Flavobacteriales</taxon>
        <taxon>Flavobacteriaceae</taxon>
        <taxon>Neotamlana</taxon>
    </lineage>
</organism>
<keyword evidence="1" id="KW-0732">Signal</keyword>
<evidence type="ECO:0000259" key="2">
    <source>
        <dbReference type="Pfam" id="PF14240"/>
    </source>
</evidence>
<dbReference type="PANTHER" id="PTHR30289:SF8">
    <property type="entry name" value="YHYH DOMAIN-CONTAINING PROTEIN"/>
    <property type="match status" value="1"/>
</dbReference>
<dbReference type="RefSeq" id="WP_226539706.1">
    <property type="nucleotide sequence ID" value="NZ_JAJAPW010000001.1"/>
</dbReference>
<name>A0A9X1HZ50_9FLAO</name>
<protein>
    <submittedName>
        <fullName evidence="3">YHYH protein</fullName>
    </submittedName>
</protein>
<evidence type="ECO:0000256" key="1">
    <source>
        <dbReference type="SAM" id="SignalP"/>
    </source>
</evidence>
<comment type="caution">
    <text evidence="3">The sequence shown here is derived from an EMBL/GenBank/DDBJ whole genome shotgun (WGS) entry which is preliminary data.</text>
</comment>
<gene>
    <name evidence="3" type="ORF">LG649_00485</name>
</gene>
<evidence type="ECO:0000313" key="3">
    <source>
        <dbReference type="EMBL" id="MCB4797302.1"/>
    </source>
</evidence>
<feature type="signal peptide" evidence="1">
    <location>
        <begin position="1"/>
        <end position="20"/>
    </location>
</feature>